<keyword evidence="1 5" id="KW-0479">Metal-binding</keyword>
<dbReference type="InterPro" id="IPR036869">
    <property type="entry name" value="J_dom_sf"/>
</dbReference>
<dbReference type="PROSITE" id="PS51188">
    <property type="entry name" value="ZF_CR"/>
    <property type="match status" value="1"/>
</dbReference>
<evidence type="ECO:0000256" key="5">
    <source>
        <dbReference type="PROSITE-ProRule" id="PRU00546"/>
    </source>
</evidence>
<dbReference type="VEuPathDB" id="FungiDB:LCOR_09323.1"/>
<keyword evidence="2" id="KW-0677">Repeat</keyword>
<dbReference type="InterPro" id="IPR044713">
    <property type="entry name" value="DNJA1/2-like"/>
</dbReference>
<dbReference type="InterPro" id="IPR008971">
    <property type="entry name" value="HSP40/DnaJ_pept-bd"/>
</dbReference>
<dbReference type="GO" id="GO:0030544">
    <property type="term" value="F:Hsp70 protein binding"/>
    <property type="evidence" value="ECO:0007669"/>
    <property type="project" value="InterPro"/>
</dbReference>
<dbReference type="FunFam" id="2.60.260.20:FF:000003">
    <property type="entry name" value="DnaJ subfamily A member 2"/>
    <property type="match status" value="1"/>
</dbReference>
<sequence length="477" mass="53659">MPSAANLYKILGVSENATQMEIRQAAKYHPDRNPEGGDKFIEVSTAYNILSDKDRLKAYKDEKEEDTFYRADQSDVFEQVTTAFAEEIRSRMEAKRLKENIREADLGLNVRTIVAVTLNELYNGAEKQLNYRRMIICRDCQGSRFTFQDDKCQTCSGQGKVKRNRKKKNRYVACERCRGSGKIKVRKSCTVCNGLRYTESKESATIIIPKGGPPTGKICLTNKGHETHGPRPRRQMSHVIVGINLIGHRDFKLHHNQRDLITVVPITLSEALLGFDKVLLTHLDGRKIKVSNPAGNVIDPSSKKYIRGEGMPIAYDSSRKGDLIILFDVQFPRKLVLSSSKQDQLTSILNQQQDISTVPFERVSQGGNDSYRPTTASSSSSSSDAGGATIVHERALVDDTASDHIHPLSDPGFCVHCNTKPLFDENEMFGEKQPQPQQHHESRLGFDLFLEMIGVHGPYGESDDEDYDEDDDEELFI</sequence>
<dbReference type="PANTHER" id="PTHR43888">
    <property type="entry name" value="DNAJ-LIKE-2, ISOFORM A-RELATED"/>
    <property type="match status" value="1"/>
</dbReference>
<dbReference type="Pfam" id="PF00226">
    <property type="entry name" value="DnaJ"/>
    <property type="match status" value="1"/>
</dbReference>
<dbReference type="SUPFAM" id="SSF49493">
    <property type="entry name" value="HSP40/DnaJ peptide-binding domain"/>
    <property type="match status" value="2"/>
</dbReference>
<feature type="compositionally biased region" description="Acidic residues" evidence="6">
    <location>
        <begin position="461"/>
        <end position="477"/>
    </location>
</feature>
<dbReference type="CDD" id="cd10719">
    <property type="entry name" value="DnaJ_zf"/>
    <property type="match status" value="1"/>
</dbReference>
<evidence type="ECO:0000313" key="9">
    <source>
        <dbReference type="EMBL" id="CDH58463.1"/>
    </source>
</evidence>
<keyword evidence="3 5" id="KW-0863">Zinc-finger</keyword>
<evidence type="ECO:0000256" key="6">
    <source>
        <dbReference type="SAM" id="MobiDB-lite"/>
    </source>
</evidence>
<dbReference type="Gene3D" id="2.60.260.20">
    <property type="entry name" value="Urease metallochaperone UreE, N-terminal domain"/>
    <property type="match status" value="2"/>
</dbReference>
<evidence type="ECO:0000256" key="1">
    <source>
        <dbReference type="ARBA" id="ARBA00022723"/>
    </source>
</evidence>
<feature type="domain" description="CR-type" evidence="8">
    <location>
        <begin position="124"/>
        <end position="201"/>
    </location>
</feature>
<dbReference type="OrthoDB" id="550424at2759"/>
<name>A0A068S7W6_9FUNG</name>
<dbReference type="InterPro" id="IPR001623">
    <property type="entry name" value="DnaJ_domain"/>
</dbReference>
<dbReference type="CDD" id="cd06257">
    <property type="entry name" value="DnaJ"/>
    <property type="match status" value="1"/>
</dbReference>
<dbReference type="GO" id="GO:0008270">
    <property type="term" value="F:zinc ion binding"/>
    <property type="evidence" value="ECO:0007669"/>
    <property type="project" value="UniProtKB-KW"/>
</dbReference>
<dbReference type="SUPFAM" id="SSF46565">
    <property type="entry name" value="Chaperone J-domain"/>
    <property type="match status" value="1"/>
</dbReference>
<keyword evidence="4 5" id="KW-0862">Zinc</keyword>
<dbReference type="GO" id="GO:0051082">
    <property type="term" value="F:unfolded protein binding"/>
    <property type="evidence" value="ECO:0007669"/>
    <property type="project" value="InterPro"/>
</dbReference>
<dbReference type="PROSITE" id="PS50076">
    <property type="entry name" value="DNAJ_2"/>
    <property type="match status" value="1"/>
</dbReference>
<dbReference type="STRING" id="1263082.A0A068S7W6"/>
<dbReference type="SMART" id="SM00271">
    <property type="entry name" value="DnaJ"/>
    <property type="match status" value="1"/>
</dbReference>
<dbReference type="CDD" id="cd10747">
    <property type="entry name" value="DnaJ_C"/>
    <property type="match status" value="1"/>
</dbReference>
<dbReference type="InterPro" id="IPR036410">
    <property type="entry name" value="HSP_DnaJ_Cys-rich_dom_sf"/>
</dbReference>
<accession>A0A068S7W6</accession>
<evidence type="ECO:0000259" key="7">
    <source>
        <dbReference type="PROSITE" id="PS50076"/>
    </source>
</evidence>
<dbReference type="InterPro" id="IPR001305">
    <property type="entry name" value="HSP_DnaJ_Cys-rich_dom"/>
</dbReference>
<feature type="region of interest" description="Disordered" evidence="6">
    <location>
        <begin position="457"/>
        <end position="477"/>
    </location>
</feature>
<feature type="compositionally biased region" description="Polar residues" evidence="6">
    <location>
        <begin position="365"/>
        <end position="376"/>
    </location>
</feature>
<dbReference type="Pfam" id="PF01556">
    <property type="entry name" value="DnaJ_C"/>
    <property type="match status" value="1"/>
</dbReference>
<comment type="caution">
    <text evidence="9">The sequence shown here is derived from an EMBL/GenBank/DDBJ whole genome shotgun (WGS) entry which is preliminary data.</text>
</comment>
<dbReference type="Proteomes" id="UP000027586">
    <property type="component" value="Unassembled WGS sequence"/>
</dbReference>
<gene>
    <name evidence="9" type="ORF">LCOR_09323.1</name>
</gene>
<evidence type="ECO:0000256" key="4">
    <source>
        <dbReference type="ARBA" id="ARBA00022833"/>
    </source>
</evidence>
<evidence type="ECO:0000313" key="10">
    <source>
        <dbReference type="Proteomes" id="UP000027586"/>
    </source>
</evidence>
<reference evidence="9" key="1">
    <citation type="submission" date="2013-08" db="EMBL/GenBank/DDBJ databases">
        <title>Gene expansion shapes genome architecture in the human pathogen Lichtheimia corymbifera: an evolutionary genomics analysis in the ancient terrestrial Mucorales (Mucoromycotina).</title>
        <authorList>
            <person name="Schwartze V.U."/>
            <person name="Winter S."/>
            <person name="Shelest E."/>
            <person name="Marcet-Houben M."/>
            <person name="Horn F."/>
            <person name="Wehner S."/>
            <person name="Hoffmann K."/>
            <person name="Riege K."/>
            <person name="Sammeth M."/>
            <person name="Nowrousian M."/>
            <person name="Valiante V."/>
            <person name="Linde J."/>
            <person name="Jacobsen I.D."/>
            <person name="Marz M."/>
            <person name="Brakhage A.A."/>
            <person name="Gabaldon T."/>
            <person name="Bocker S."/>
            <person name="Voigt K."/>
        </authorList>
    </citation>
    <scope>NUCLEOTIDE SEQUENCE [LARGE SCALE GENOMIC DNA]</scope>
    <source>
        <strain evidence="9">FSU 9682</strain>
    </source>
</reference>
<dbReference type="InterPro" id="IPR002939">
    <property type="entry name" value="DnaJ_C"/>
</dbReference>
<keyword evidence="10" id="KW-1185">Reference proteome</keyword>
<dbReference type="GO" id="GO:0006457">
    <property type="term" value="P:protein folding"/>
    <property type="evidence" value="ECO:0007669"/>
    <property type="project" value="InterPro"/>
</dbReference>
<feature type="zinc finger region" description="CR-type" evidence="5">
    <location>
        <begin position="124"/>
        <end position="201"/>
    </location>
</feature>
<evidence type="ECO:0000256" key="2">
    <source>
        <dbReference type="ARBA" id="ARBA00022737"/>
    </source>
</evidence>
<dbReference type="SUPFAM" id="SSF57938">
    <property type="entry name" value="DnaJ/Hsp40 cysteine-rich domain"/>
    <property type="match status" value="1"/>
</dbReference>
<dbReference type="AlphaFoldDB" id="A0A068S7W6"/>
<feature type="domain" description="J" evidence="7">
    <location>
        <begin position="6"/>
        <end position="64"/>
    </location>
</feature>
<proteinExistence type="predicted"/>
<evidence type="ECO:0000259" key="8">
    <source>
        <dbReference type="PROSITE" id="PS51188"/>
    </source>
</evidence>
<dbReference type="PRINTS" id="PR00625">
    <property type="entry name" value="JDOMAIN"/>
</dbReference>
<dbReference type="Gene3D" id="1.10.287.110">
    <property type="entry name" value="DnaJ domain"/>
    <property type="match status" value="1"/>
</dbReference>
<dbReference type="EMBL" id="CBTN010000057">
    <property type="protein sequence ID" value="CDH58463.1"/>
    <property type="molecule type" value="Genomic_DNA"/>
</dbReference>
<organism evidence="9 10">
    <name type="scientific">Lichtheimia corymbifera JMRC:FSU:9682</name>
    <dbReference type="NCBI Taxonomy" id="1263082"/>
    <lineage>
        <taxon>Eukaryota</taxon>
        <taxon>Fungi</taxon>
        <taxon>Fungi incertae sedis</taxon>
        <taxon>Mucoromycota</taxon>
        <taxon>Mucoromycotina</taxon>
        <taxon>Mucoromycetes</taxon>
        <taxon>Mucorales</taxon>
        <taxon>Lichtheimiaceae</taxon>
        <taxon>Lichtheimia</taxon>
    </lineage>
</organism>
<evidence type="ECO:0000256" key="3">
    <source>
        <dbReference type="ARBA" id="ARBA00022771"/>
    </source>
</evidence>
<protein>
    <submittedName>
        <fullName evidence="9">Dnaj homolog subfamily a member 4</fullName>
    </submittedName>
</protein>
<dbReference type="Gene3D" id="2.10.230.10">
    <property type="entry name" value="Heat shock protein DnaJ, cysteine-rich domain"/>
    <property type="match status" value="1"/>
</dbReference>
<feature type="region of interest" description="Disordered" evidence="6">
    <location>
        <begin position="362"/>
        <end position="387"/>
    </location>
</feature>